<dbReference type="GO" id="GO:0005829">
    <property type="term" value="C:cytosol"/>
    <property type="evidence" value="ECO:0007669"/>
    <property type="project" value="TreeGrafter"/>
</dbReference>
<evidence type="ECO:0000256" key="4">
    <source>
        <dbReference type="ARBA" id="ARBA00022679"/>
    </source>
</evidence>
<keyword evidence="8" id="KW-1185">Reference proteome</keyword>
<evidence type="ECO:0000313" key="7">
    <source>
        <dbReference type="EMBL" id="AFC87420.1"/>
    </source>
</evidence>
<comment type="function">
    <text evidence="6">Specifically methylates the N7 position of guanine in position 527 of 16S rRNA.</text>
</comment>
<evidence type="ECO:0000256" key="3">
    <source>
        <dbReference type="ARBA" id="ARBA00022603"/>
    </source>
</evidence>
<dbReference type="PIRSF" id="PIRSF003078">
    <property type="entry name" value="GidB"/>
    <property type="match status" value="1"/>
</dbReference>
<evidence type="ECO:0000256" key="5">
    <source>
        <dbReference type="ARBA" id="ARBA00022691"/>
    </source>
</evidence>
<dbReference type="PANTHER" id="PTHR31760:SF0">
    <property type="entry name" value="S-ADENOSYL-L-METHIONINE-DEPENDENT METHYLTRANSFERASES SUPERFAMILY PROTEIN"/>
    <property type="match status" value="1"/>
</dbReference>
<dbReference type="Proteomes" id="UP000005234">
    <property type="component" value="Chromosome"/>
</dbReference>
<comment type="catalytic activity">
    <reaction evidence="6">
        <text>guanosine(527) in 16S rRNA + S-adenosyl-L-methionine = N(7)-methylguanosine(527) in 16S rRNA + S-adenosyl-L-homocysteine</text>
        <dbReference type="Rhea" id="RHEA:42732"/>
        <dbReference type="Rhea" id="RHEA-COMP:10209"/>
        <dbReference type="Rhea" id="RHEA-COMP:10210"/>
        <dbReference type="ChEBI" id="CHEBI:57856"/>
        <dbReference type="ChEBI" id="CHEBI:59789"/>
        <dbReference type="ChEBI" id="CHEBI:74269"/>
        <dbReference type="ChEBI" id="CHEBI:74480"/>
        <dbReference type="EC" id="2.1.1.170"/>
    </reaction>
</comment>
<dbReference type="Gene3D" id="3.40.50.150">
    <property type="entry name" value="Vaccinia Virus protein VP39"/>
    <property type="match status" value="1"/>
</dbReference>
<keyword evidence="4 6" id="KW-0808">Transferase</keyword>
<accession>H8L3Q1</accession>
<name>H8L3Q1_FRAAD</name>
<evidence type="ECO:0000256" key="6">
    <source>
        <dbReference type="HAMAP-Rule" id="MF_00074"/>
    </source>
</evidence>
<dbReference type="InterPro" id="IPR029063">
    <property type="entry name" value="SAM-dependent_MTases_sf"/>
</dbReference>
<dbReference type="eggNOG" id="COG0357">
    <property type="taxonomic scope" value="Bacteria"/>
</dbReference>
<feature type="binding site" evidence="6">
    <location>
        <begin position="130"/>
        <end position="131"/>
    </location>
    <ligand>
        <name>S-adenosyl-L-methionine</name>
        <dbReference type="ChEBI" id="CHEBI:59789"/>
    </ligand>
</feature>
<keyword evidence="5 6" id="KW-0949">S-adenosyl-L-methionine</keyword>
<keyword evidence="3 6" id="KW-0489">Methyltransferase</keyword>
<sequence length="214" mass="23388">MTAPASLRHQLEHGLTALNLSLDDAVIEQLLAYQALLQRWNASYNLTAIRDPAEQISRHILDSLTILPHVRGQRLADIGTGPGLPGLILAIAAPGREVVLVDSNGKKVRFLREAIRSLGLQGVRAIQSRVEQVEGEFDCITARAFASLADMLGWGGHLLAPDGLWLAMKGRHPDDELEAMPAGFELRRSIPLQVPGVEGERHLLEIARRPSPEC</sequence>
<dbReference type="RefSeq" id="WP_014404423.1">
    <property type="nucleotide sequence ID" value="NC_017033.1"/>
</dbReference>
<evidence type="ECO:0000256" key="1">
    <source>
        <dbReference type="ARBA" id="ARBA00022490"/>
    </source>
</evidence>
<feature type="binding site" evidence="6">
    <location>
        <position position="79"/>
    </location>
    <ligand>
        <name>S-adenosyl-L-methionine</name>
        <dbReference type="ChEBI" id="CHEBI:59789"/>
    </ligand>
</feature>
<dbReference type="InterPro" id="IPR003682">
    <property type="entry name" value="rRNA_ssu_MeTfrase_G"/>
</dbReference>
<dbReference type="HOGENOM" id="CLU_065341_2_0_6"/>
<dbReference type="OrthoDB" id="9808773at2"/>
<dbReference type="EC" id="2.1.1.170" evidence="6"/>
<evidence type="ECO:0000313" key="8">
    <source>
        <dbReference type="Proteomes" id="UP000005234"/>
    </source>
</evidence>
<proteinExistence type="inferred from homology"/>
<feature type="binding site" evidence="6">
    <location>
        <position position="143"/>
    </location>
    <ligand>
        <name>S-adenosyl-L-methionine</name>
        <dbReference type="ChEBI" id="CHEBI:59789"/>
    </ligand>
</feature>
<organism evidence="7 8">
    <name type="scientific">Frateuria aurantia (strain ATCC 33424 / DSM 6220 / KCTC 2777 / LMG 1558 / NBRC 3245 / NCIMB 13370)</name>
    <name type="common">Acetobacter aurantius</name>
    <dbReference type="NCBI Taxonomy" id="767434"/>
    <lineage>
        <taxon>Bacteria</taxon>
        <taxon>Pseudomonadati</taxon>
        <taxon>Pseudomonadota</taxon>
        <taxon>Gammaproteobacteria</taxon>
        <taxon>Lysobacterales</taxon>
        <taxon>Rhodanobacteraceae</taxon>
        <taxon>Frateuria</taxon>
    </lineage>
</organism>
<evidence type="ECO:0000256" key="2">
    <source>
        <dbReference type="ARBA" id="ARBA00022552"/>
    </source>
</evidence>
<dbReference type="GO" id="GO:0070043">
    <property type="term" value="F:rRNA (guanine-N7-)-methyltransferase activity"/>
    <property type="evidence" value="ECO:0007669"/>
    <property type="project" value="UniProtKB-UniRule"/>
</dbReference>
<comment type="subcellular location">
    <subcellularLocation>
        <location evidence="6">Cytoplasm</location>
    </subcellularLocation>
</comment>
<dbReference type="EMBL" id="CP003350">
    <property type="protein sequence ID" value="AFC87420.1"/>
    <property type="molecule type" value="Genomic_DNA"/>
</dbReference>
<dbReference type="PANTHER" id="PTHR31760">
    <property type="entry name" value="S-ADENOSYL-L-METHIONINE-DEPENDENT METHYLTRANSFERASES SUPERFAMILY PROTEIN"/>
    <property type="match status" value="1"/>
</dbReference>
<dbReference type="STRING" id="767434.Fraau_3093"/>
<protein>
    <recommendedName>
        <fullName evidence="6">Ribosomal RNA small subunit methyltransferase G</fullName>
        <ecNumber evidence="6">2.1.1.170</ecNumber>
    </recommendedName>
    <alternativeName>
        <fullName evidence="6">16S rRNA 7-methylguanosine methyltransferase</fullName>
        <shortName evidence="6">16S rRNA m7G methyltransferase</shortName>
    </alternativeName>
</protein>
<dbReference type="KEGG" id="fau:Fraau_3093"/>
<comment type="similarity">
    <text evidence="6">Belongs to the methyltransferase superfamily. RNA methyltransferase RsmG family.</text>
</comment>
<dbReference type="Pfam" id="PF02527">
    <property type="entry name" value="GidB"/>
    <property type="match status" value="1"/>
</dbReference>
<gene>
    <name evidence="6" type="primary">rsmG</name>
    <name evidence="7" type="ordered locus">Fraau_3093</name>
</gene>
<reference evidence="7" key="1">
    <citation type="submission" date="2012-02" db="EMBL/GenBank/DDBJ databases">
        <title>The complete genome of Frateuria aurantia DSM 6220.</title>
        <authorList>
            <consortium name="US DOE Joint Genome Institute (JGI-PGF)"/>
            <person name="Lucas S."/>
            <person name="Copeland A."/>
            <person name="Lapidus A."/>
            <person name="Glavina del Rio T."/>
            <person name="Dalin E."/>
            <person name="Tice H."/>
            <person name="Bruce D."/>
            <person name="Goodwin L."/>
            <person name="Pitluck S."/>
            <person name="Peters L."/>
            <person name="Ovchinnikova G."/>
            <person name="Teshima H."/>
            <person name="Kyrpides N."/>
            <person name="Mavromatis K."/>
            <person name="Ivanova N."/>
            <person name="Brettin T."/>
            <person name="Detter J.C."/>
            <person name="Han C."/>
            <person name="Larimer F."/>
            <person name="Land M."/>
            <person name="Hauser L."/>
            <person name="Markowitz V."/>
            <person name="Cheng J.-F."/>
            <person name="Hugenholtz P."/>
            <person name="Woyke T."/>
            <person name="Wu D."/>
            <person name="Brambilla E."/>
            <person name="Klenk H.-P."/>
            <person name="Eisen J.A."/>
        </authorList>
    </citation>
    <scope>NUCLEOTIDE SEQUENCE</scope>
    <source>
        <strain evidence="7">DSM 6220</strain>
    </source>
</reference>
<dbReference type="AlphaFoldDB" id="H8L3Q1"/>
<comment type="caution">
    <text evidence="6">Lacks conserved residue(s) required for the propagation of feature annotation.</text>
</comment>
<dbReference type="SUPFAM" id="SSF53335">
    <property type="entry name" value="S-adenosyl-L-methionine-dependent methyltransferases"/>
    <property type="match status" value="1"/>
</dbReference>
<keyword evidence="2 6" id="KW-0698">rRNA processing</keyword>
<feature type="binding site" evidence="6">
    <location>
        <position position="84"/>
    </location>
    <ligand>
        <name>S-adenosyl-L-methionine</name>
        <dbReference type="ChEBI" id="CHEBI:59789"/>
    </ligand>
</feature>
<keyword evidence="1 6" id="KW-0963">Cytoplasm</keyword>
<dbReference type="CDD" id="cd02440">
    <property type="entry name" value="AdoMet_MTases"/>
    <property type="match status" value="1"/>
</dbReference>
<dbReference type="NCBIfam" id="TIGR00138">
    <property type="entry name" value="rsmG_gidB"/>
    <property type="match status" value="1"/>
</dbReference>
<dbReference type="HAMAP" id="MF_00074">
    <property type="entry name" value="16SrRNA_methyltr_G"/>
    <property type="match status" value="1"/>
</dbReference>